<keyword evidence="1" id="KW-0472">Membrane</keyword>
<accession>A0ABY7VTJ6</accession>
<evidence type="ECO:0000313" key="2">
    <source>
        <dbReference type="EMBL" id="WDE97231.1"/>
    </source>
</evidence>
<dbReference type="RefSeq" id="WP_274151484.1">
    <property type="nucleotide sequence ID" value="NZ_CP117811.1"/>
</dbReference>
<evidence type="ECO:0008006" key="4">
    <source>
        <dbReference type="Google" id="ProtNLM"/>
    </source>
</evidence>
<name>A0ABY7VTJ6_9BACT</name>
<feature type="transmembrane region" description="Helical" evidence="1">
    <location>
        <begin position="21"/>
        <end position="39"/>
    </location>
</feature>
<evidence type="ECO:0000313" key="3">
    <source>
        <dbReference type="Proteomes" id="UP001214250"/>
    </source>
</evidence>
<dbReference type="EMBL" id="CP117811">
    <property type="protein sequence ID" value="WDE97231.1"/>
    <property type="molecule type" value="Genomic_DNA"/>
</dbReference>
<reference evidence="2 3" key="1">
    <citation type="submission" date="2023-02" db="EMBL/GenBank/DDBJ databases">
        <title>Genome sequence of Lentisphaera profundi SAORIC-696.</title>
        <authorList>
            <person name="Kim e."/>
            <person name="Cho J.-C."/>
            <person name="Choi A."/>
            <person name="Kang I."/>
        </authorList>
    </citation>
    <scope>NUCLEOTIDE SEQUENCE [LARGE SCALE GENOMIC DNA]</scope>
    <source>
        <strain evidence="2 3">SAORIC-696</strain>
    </source>
</reference>
<proteinExistence type="predicted"/>
<gene>
    <name evidence="2" type="ORF">PQO03_04590</name>
</gene>
<sequence>MKRKTIANLPIMPQKKEARRFTLLSILLVLVIQFSLISWNTQKAEEQSVIYLNENIIGEWTNQDKVFNKLSFQPNGFCETLNFELPYEKISDSEYQIRSFNGSAAYTVKYIDWKTIEVQSNYSKKNTSIYTRKFE</sequence>
<keyword evidence="1" id="KW-1133">Transmembrane helix</keyword>
<dbReference type="Proteomes" id="UP001214250">
    <property type="component" value="Chromosome 1"/>
</dbReference>
<evidence type="ECO:0000256" key="1">
    <source>
        <dbReference type="SAM" id="Phobius"/>
    </source>
</evidence>
<organism evidence="2 3">
    <name type="scientific">Lentisphaera profundi</name>
    <dbReference type="NCBI Taxonomy" id="1658616"/>
    <lineage>
        <taxon>Bacteria</taxon>
        <taxon>Pseudomonadati</taxon>
        <taxon>Lentisphaerota</taxon>
        <taxon>Lentisphaeria</taxon>
        <taxon>Lentisphaerales</taxon>
        <taxon>Lentisphaeraceae</taxon>
        <taxon>Lentisphaera</taxon>
    </lineage>
</organism>
<protein>
    <recommendedName>
        <fullName evidence="4">DUF5640 domain-containing protein</fullName>
    </recommendedName>
</protein>
<keyword evidence="1" id="KW-0812">Transmembrane</keyword>
<keyword evidence="3" id="KW-1185">Reference proteome</keyword>